<evidence type="ECO:0000256" key="3">
    <source>
        <dbReference type="ARBA" id="ARBA00007520"/>
    </source>
</evidence>
<dbReference type="SUPFAM" id="SSF103473">
    <property type="entry name" value="MFS general substrate transporter"/>
    <property type="match status" value="1"/>
</dbReference>
<dbReference type="GO" id="GO:0022857">
    <property type="term" value="F:transmembrane transporter activity"/>
    <property type="evidence" value="ECO:0007669"/>
    <property type="project" value="InterPro"/>
</dbReference>
<keyword evidence="5 8" id="KW-0812">Transmembrane</keyword>
<feature type="transmembrane region" description="Helical" evidence="8">
    <location>
        <begin position="20"/>
        <end position="45"/>
    </location>
</feature>
<feature type="transmembrane region" description="Helical" evidence="8">
    <location>
        <begin position="178"/>
        <end position="196"/>
    </location>
</feature>
<dbReference type="InterPro" id="IPR011701">
    <property type="entry name" value="MFS"/>
</dbReference>
<name>A0A1I3VDA1_9RHOB</name>
<feature type="domain" description="Major facilitator superfamily (MFS) profile" evidence="9">
    <location>
        <begin position="19"/>
        <end position="414"/>
    </location>
</feature>
<dbReference type="InterPro" id="IPR001958">
    <property type="entry name" value="Tet-R_TetA/multi-R_MdtG-like"/>
</dbReference>
<feature type="transmembrane region" description="Helical" evidence="8">
    <location>
        <begin position="150"/>
        <end position="172"/>
    </location>
</feature>
<dbReference type="PROSITE" id="PS00216">
    <property type="entry name" value="SUGAR_TRANSPORT_1"/>
    <property type="match status" value="1"/>
</dbReference>
<dbReference type="OrthoDB" id="9764259at2"/>
<evidence type="ECO:0000256" key="1">
    <source>
        <dbReference type="ARBA" id="ARBA00003279"/>
    </source>
</evidence>
<comment type="similarity">
    <text evidence="3">Belongs to the major facilitator superfamily. TCR/Tet family.</text>
</comment>
<dbReference type="PRINTS" id="PR01035">
    <property type="entry name" value="TCRTETA"/>
</dbReference>
<dbReference type="PANTHER" id="PTHR23504:SF15">
    <property type="entry name" value="MAJOR FACILITATOR SUPERFAMILY (MFS) PROFILE DOMAIN-CONTAINING PROTEIN"/>
    <property type="match status" value="1"/>
</dbReference>
<evidence type="ECO:0000256" key="8">
    <source>
        <dbReference type="SAM" id="Phobius"/>
    </source>
</evidence>
<dbReference type="Proteomes" id="UP000199630">
    <property type="component" value="Unassembled WGS sequence"/>
</dbReference>
<accession>A0A1I3VDA1</accession>
<feature type="transmembrane region" description="Helical" evidence="8">
    <location>
        <begin position="90"/>
        <end position="113"/>
    </location>
</feature>
<feature type="transmembrane region" description="Helical" evidence="8">
    <location>
        <begin position="57"/>
        <end position="78"/>
    </location>
</feature>
<sequence>MSIPSIPASAPAPRRHRLPIIFIVTTVLIDGIGIGLIFPVMPTLIREVTGQALADAALWGGLLATGFAVMQFLFGPLVGNLSDRFGRKPVLISALFVMMLDYLVMAVAQTIWLLLIGRVIAGITAATPGTAAAFMADISKPGERARNFGYVHAAFGLGFAFGPKIGGLLATIDTRAPFLLAAAIAGANMLFGLLVMPESLARDKRRPFQLSRANPFGAFRAIGQLKGLTGLLAVFGLYELAYFVYPAVWSFFTEERFGFDTAMIGLTLFAFGITMGIAQAVLVGPLVSRFGAYRVAMAGIAMDSIVFLAFGFTANVPLMWIMTILSGISAISIPALQSMMSTATPDDQQGELQGVTGSIAALATILSPLIMTETFAIFSRPGTPHYQPGAPFLLSLIIVLIGGLILWCWQRVHGRS</sequence>
<feature type="transmembrane region" description="Helical" evidence="8">
    <location>
        <begin position="318"/>
        <end position="336"/>
    </location>
</feature>
<evidence type="ECO:0000256" key="6">
    <source>
        <dbReference type="ARBA" id="ARBA00022989"/>
    </source>
</evidence>
<comment type="function">
    <text evidence="1">Resistance to tetracycline by an active tetracycline efflux. This is an energy-dependent process that decreases the accumulation of the antibiotic in whole cells. This protein functions as a metal-tetracycline/H(+) antiporter.</text>
</comment>
<evidence type="ECO:0000259" key="9">
    <source>
        <dbReference type="PROSITE" id="PS50850"/>
    </source>
</evidence>
<dbReference type="GO" id="GO:0016020">
    <property type="term" value="C:membrane"/>
    <property type="evidence" value="ECO:0007669"/>
    <property type="project" value="UniProtKB-SubCell"/>
</dbReference>
<feature type="transmembrane region" description="Helical" evidence="8">
    <location>
        <begin position="357"/>
        <end position="378"/>
    </location>
</feature>
<feature type="transmembrane region" description="Helical" evidence="8">
    <location>
        <begin position="228"/>
        <end position="249"/>
    </location>
</feature>
<feature type="transmembrane region" description="Helical" evidence="8">
    <location>
        <begin position="295"/>
        <end position="312"/>
    </location>
</feature>
<dbReference type="RefSeq" id="WP_090061823.1">
    <property type="nucleotide sequence ID" value="NZ_FORH01000007.1"/>
</dbReference>
<feature type="transmembrane region" description="Helical" evidence="8">
    <location>
        <begin position="261"/>
        <end position="283"/>
    </location>
</feature>
<evidence type="ECO:0000256" key="2">
    <source>
        <dbReference type="ARBA" id="ARBA00004141"/>
    </source>
</evidence>
<keyword evidence="6 8" id="KW-1133">Transmembrane helix</keyword>
<evidence type="ECO:0000256" key="7">
    <source>
        <dbReference type="ARBA" id="ARBA00023136"/>
    </source>
</evidence>
<dbReference type="STRING" id="588602.SAMN04487991_3321"/>
<feature type="transmembrane region" description="Helical" evidence="8">
    <location>
        <begin position="119"/>
        <end position="138"/>
    </location>
</feature>
<gene>
    <name evidence="10" type="ORF">SAMN04487991_3321</name>
</gene>
<keyword evidence="4" id="KW-0813">Transport</keyword>
<dbReference type="CDD" id="cd17388">
    <property type="entry name" value="MFS_TetA"/>
    <property type="match status" value="1"/>
</dbReference>
<dbReference type="Pfam" id="PF07690">
    <property type="entry name" value="MFS_1"/>
    <property type="match status" value="1"/>
</dbReference>
<organism evidence="10 11">
    <name type="scientific">Celeribacter neptunius</name>
    <dbReference type="NCBI Taxonomy" id="588602"/>
    <lineage>
        <taxon>Bacteria</taxon>
        <taxon>Pseudomonadati</taxon>
        <taxon>Pseudomonadota</taxon>
        <taxon>Alphaproteobacteria</taxon>
        <taxon>Rhodobacterales</taxon>
        <taxon>Roseobacteraceae</taxon>
        <taxon>Celeribacter</taxon>
    </lineage>
</organism>
<dbReference type="InterPro" id="IPR036259">
    <property type="entry name" value="MFS_trans_sf"/>
</dbReference>
<dbReference type="PROSITE" id="PS50850">
    <property type="entry name" value="MFS"/>
    <property type="match status" value="1"/>
</dbReference>
<protein>
    <submittedName>
        <fullName evidence="10">MFS transporter, DHA1 family, tetracycline resistance protein</fullName>
    </submittedName>
</protein>
<evidence type="ECO:0000256" key="4">
    <source>
        <dbReference type="ARBA" id="ARBA00022448"/>
    </source>
</evidence>
<keyword evidence="7 8" id="KW-0472">Membrane</keyword>
<comment type="subcellular location">
    <subcellularLocation>
        <location evidence="2">Membrane</location>
        <topology evidence="2">Multi-pass membrane protein</topology>
    </subcellularLocation>
</comment>
<evidence type="ECO:0000256" key="5">
    <source>
        <dbReference type="ARBA" id="ARBA00022692"/>
    </source>
</evidence>
<reference evidence="11" key="1">
    <citation type="submission" date="2016-10" db="EMBL/GenBank/DDBJ databases">
        <authorList>
            <person name="Varghese N."/>
            <person name="Submissions S."/>
        </authorList>
    </citation>
    <scope>NUCLEOTIDE SEQUENCE [LARGE SCALE GENOMIC DNA]</scope>
    <source>
        <strain evidence="11">DSM 26471</strain>
    </source>
</reference>
<dbReference type="PANTHER" id="PTHR23504">
    <property type="entry name" value="MAJOR FACILITATOR SUPERFAMILY DOMAIN-CONTAINING PROTEIN 10"/>
    <property type="match status" value="1"/>
</dbReference>
<evidence type="ECO:0000313" key="10">
    <source>
        <dbReference type="EMBL" id="SFJ93338.1"/>
    </source>
</evidence>
<evidence type="ECO:0000313" key="11">
    <source>
        <dbReference type="Proteomes" id="UP000199630"/>
    </source>
</evidence>
<dbReference type="InterPro" id="IPR005829">
    <property type="entry name" value="Sugar_transporter_CS"/>
</dbReference>
<feature type="transmembrane region" description="Helical" evidence="8">
    <location>
        <begin position="390"/>
        <end position="409"/>
    </location>
</feature>
<proteinExistence type="inferred from homology"/>
<dbReference type="EMBL" id="FORH01000007">
    <property type="protein sequence ID" value="SFJ93338.1"/>
    <property type="molecule type" value="Genomic_DNA"/>
</dbReference>
<dbReference type="Gene3D" id="1.20.1250.20">
    <property type="entry name" value="MFS general substrate transporter like domains"/>
    <property type="match status" value="1"/>
</dbReference>
<dbReference type="AlphaFoldDB" id="A0A1I3VDA1"/>
<keyword evidence="11" id="KW-1185">Reference proteome</keyword>
<dbReference type="InterPro" id="IPR020846">
    <property type="entry name" value="MFS_dom"/>
</dbReference>